<dbReference type="GO" id="GO:0035835">
    <property type="term" value="P:indole alkaloid biosynthetic process"/>
    <property type="evidence" value="ECO:0007669"/>
    <property type="project" value="UniProtKB-UniPathway"/>
</dbReference>
<dbReference type="PANTHER" id="PTHR43162:SF1">
    <property type="entry name" value="PRESTALK A DIFFERENTIATION PROTEIN A"/>
    <property type="match status" value="1"/>
</dbReference>
<dbReference type="Gene3D" id="3.40.50.720">
    <property type="entry name" value="NAD(P)-binding Rossmann-like Domain"/>
    <property type="match status" value="1"/>
</dbReference>
<dbReference type="Pfam" id="PF05368">
    <property type="entry name" value="NmrA"/>
    <property type="match status" value="1"/>
</dbReference>
<evidence type="ECO:0000256" key="4">
    <source>
        <dbReference type="ARBA" id="ARBA00023002"/>
    </source>
</evidence>
<dbReference type="InterPro" id="IPR019901">
    <property type="entry name" value="Ergot_alkaloid_biosynthesis"/>
</dbReference>
<dbReference type="Proteomes" id="UP000326565">
    <property type="component" value="Unassembled WGS sequence"/>
</dbReference>
<name>A0A5N5WVR4_9EURO</name>
<evidence type="ECO:0000313" key="6">
    <source>
        <dbReference type="EMBL" id="KAB8071284.1"/>
    </source>
</evidence>
<comment type="pathway">
    <text evidence="1">Alkaloid biosynthesis; ergot alkaloid biosynthesis.</text>
</comment>
<evidence type="ECO:0000259" key="5">
    <source>
        <dbReference type="Pfam" id="PF05368"/>
    </source>
</evidence>
<gene>
    <name evidence="6" type="ORF">BDV29DRAFT_179562</name>
</gene>
<keyword evidence="7" id="KW-1185">Reference proteome</keyword>
<dbReference type="InterPro" id="IPR036291">
    <property type="entry name" value="NAD(P)-bd_dom_sf"/>
</dbReference>
<evidence type="ECO:0000256" key="1">
    <source>
        <dbReference type="ARBA" id="ARBA00005107"/>
    </source>
</evidence>
<accession>A0A5N5WVR4</accession>
<dbReference type="NCBIfam" id="TIGR03649">
    <property type="entry name" value="ergot_EASG"/>
    <property type="match status" value="1"/>
</dbReference>
<evidence type="ECO:0000256" key="3">
    <source>
        <dbReference type="ARBA" id="ARBA00022589"/>
    </source>
</evidence>
<dbReference type="GO" id="GO:0016491">
    <property type="term" value="F:oxidoreductase activity"/>
    <property type="evidence" value="ECO:0007669"/>
    <property type="project" value="UniProtKB-KW"/>
</dbReference>
<keyword evidence="4" id="KW-0560">Oxidoreductase</keyword>
<organism evidence="6 7">
    <name type="scientific">Aspergillus leporis</name>
    <dbReference type="NCBI Taxonomy" id="41062"/>
    <lineage>
        <taxon>Eukaryota</taxon>
        <taxon>Fungi</taxon>
        <taxon>Dikarya</taxon>
        <taxon>Ascomycota</taxon>
        <taxon>Pezizomycotina</taxon>
        <taxon>Eurotiomycetes</taxon>
        <taxon>Eurotiomycetidae</taxon>
        <taxon>Eurotiales</taxon>
        <taxon>Aspergillaceae</taxon>
        <taxon>Aspergillus</taxon>
        <taxon>Aspergillus subgen. Circumdati</taxon>
    </lineage>
</organism>
<dbReference type="EMBL" id="ML732277">
    <property type="protein sequence ID" value="KAB8071284.1"/>
    <property type="molecule type" value="Genomic_DNA"/>
</dbReference>
<dbReference type="UniPathway" id="UPA00327"/>
<dbReference type="InterPro" id="IPR051604">
    <property type="entry name" value="Ergot_Alk_Oxidoreductase"/>
</dbReference>
<evidence type="ECO:0000313" key="7">
    <source>
        <dbReference type="Proteomes" id="UP000326565"/>
    </source>
</evidence>
<dbReference type="InterPro" id="IPR008030">
    <property type="entry name" value="NmrA-like"/>
</dbReference>
<sequence>MTILLLGGRGKTSSRIASLLHAANFPFLVASRSVAIDHPHKQARFDWLKEETYENPFSVASANGTGPISTVYLVPPPIFDLAPPMIKFIDFARPKGVRRFVLLSASTIDKGGPAMGQVHEYLANLDGIEYTVLRPTWFMENFSDPQEPQCLSIKNKNRVYSAAGDGKIPFVSADDIARVAFRALTDAKPHNTDHIILGPELLTYDQVASILSSLLGRDIAHARLSDFELAKHLGSTGMPAEDAAMLAGMDSIIEKGAEERLNTVVRDVTGVPPMNFRDFAAREKGCWT</sequence>
<dbReference type="SUPFAM" id="SSF51735">
    <property type="entry name" value="NAD(P)-binding Rossmann-fold domains"/>
    <property type="match status" value="1"/>
</dbReference>
<proteinExistence type="inferred from homology"/>
<reference evidence="6 7" key="1">
    <citation type="submission" date="2019-04" db="EMBL/GenBank/DDBJ databases">
        <title>Friends and foes A comparative genomics study of 23 Aspergillus species from section Flavi.</title>
        <authorList>
            <consortium name="DOE Joint Genome Institute"/>
            <person name="Kjaerbolling I."/>
            <person name="Vesth T."/>
            <person name="Frisvad J.C."/>
            <person name="Nybo J.L."/>
            <person name="Theobald S."/>
            <person name="Kildgaard S."/>
            <person name="Isbrandt T."/>
            <person name="Kuo A."/>
            <person name="Sato A."/>
            <person name="Lyhne E.K."/>
            <person name="Kogle M.E."/>
            <person name="Wiebenga A."/>
            <person name="Kun R.S."/>
            <person name="Lubbers R.J."/>
            <person name="Makela M.R."/>
            <person name="Barry K."/>
            <person name="Chovatia M."/>
            <person name="Clum A."/>
            <person name="Daum C."/>
            <person name="Haridas S."/>
            <person name="He G."/>
            <person name="LaButti K."/>
            <person name="Lipzen A."/>
            <person name="Mondo S."/>
            <person name="Riley R."/>
            <person name="Salamov A."/>
            <person name="Simmons B.A."/>
            <person name="Magnuson J.K."/>
            <person name="Henrissat B."/>
            <person name="Mortensen U.H."/>
            <person name="Larsen T.O."/>
            <person name="Devries R.P."/>
            <person name="Grigoriev I.V."/>
            <person name="Machida M."/>
            <person name="Baker S.E."/>
            <person name="Andersen M.R."/>
        </authorList>
    </citation>
    <scope>NUCLEOTIDE SEQUENCE [LARGE SCALE GENOMIC DNA]</scope>
    <source>
        <strain evidence="6 7">CBS 151.66</strain>
    </source>
</reference>
<feature type="domain" description="NmrA-like" evidence="5">
    <location>
        <begin position="127"/>
        <end position="258"/>
    </location>
</feature>
<dbReference type="PANTHER" id="PTHR43162">
    <property type="match status" value="1"/>
</dbReference>
<dbReference type="Gene3D" id="3.90.25.10">
    <property type="entry name" value="UDP-galactose 4-epimerase, domain 1"/>
    <property type="match status" value="1"/>
</dbReference>
<dbReference type="OrthoDB" id="9997102at2759"/>
<dbReference type="AlphaFoldDB" id="A0A5N5WVR4"/>
<evidence type="ECO:0000256" key="2">
    <source>
        <dbReference type="ARBA" id="ARBA00005372"/>
    </source>
</evidence>
<keyword evidence="3" id="KW-0017">Alkaloid metabolism</keyword>
<comment type="similarity">
    <text evidence="2">Belongs to the fgaFS/easG family.</text>
</comment>
<protein>
    <submittedName>
        <fullName evidence="6">Agroclavine dehydrogenase</fullName>
    </submittedName>
</protein>